<feature type="region of interest" description="Disordered" evidence="1">
    <location>
        <begin position="78"/>
        <end position="105"/>
    </location>
</feature>
<organism evidence="2 3">
    <name type="scientific">Sphaerisporangium melleum</name>
    <dbReference type="NCBI Taxonomy" id="321316"/>
    <lineage>
        <taxon>Bacteria</taxon>
        <taxon>Bacillati</taxon>
        <taxon>Actinomycetota</taxon>
        <taxon>Actinomycetes</taxon>
        <taxon>Streptosporangiales</taxon>
        <taxon>Streptosporangiaceae</taxon>
        <taxon>Sphaerisporangium</taxon>
    </lineage>
</organism>
<keyword evidence="3" id="KW-1185">Reference proteome</keyword>
<reference evidence="2" key="1">
    <citation type="journal article" date="2014" name="Int. J. Syst. Evol. Microbiol.">
        <title>Complete genome sequence of Corynebacterium casei LMG S-19264T (=DSM 44701T), isolated from a smear-ripened cheese.</title>
        <authorList>
            <consortium name="US DOE Joint Genome Institute (JGI-PGF)"/>
            <person name="Walter F."/>
            <person name="Albersmeier A."/>
            <person name="Kalinowski J."/>
            <person name="Ruckert C."/>
        </authorList>
    </citation>
    <scope>NUCLEOTIDE SEQUENCE</scope>
    <source>
        <strain evidence="2">JCM 13064</strain>
    </source>
</reference>
<gene>
    <name evidence="2" type="ORF">GCM10007964_29780</name>
</gene>
<feature type="compositionally biased region" description="Basic and acidic residues" evidence="1">
    <location>
        <begin position="82"/>
        <end position="92"/>
    </location>
</feature>
<proteinExistence type="predicted"/>
<dbReference type="Proteomes" id="UP000645217">
    <property type="component" value="Unassembled WGS sequence"/>
</dbReference>
<evidence type="ECO:0000313" key="2">
    <source>
        <dbReference type="EMBL" id="GGK85279.1"/>
    </source>
</evidence>
<comment type="caution">
    <text evidence="2">The sequence shown here is derived from an EMBL/GenBank/DDBJ whole genome shotgun (WGS) entry which is preliminary data.</text>
</comment>
<evidence type="ECO:0000256" key="1">
    <source>
        <dbReference type="SAM" id="MobiDB-lite"/>
    </source>
</evidence>
<dbReference type="RefSeq" id="WP_189163585.1">
    <property type="nucleotide sequence ID" value="NZ_BMNT01000014.1"/>
</dbReference>
<name>A0A917R330_9ACTN</name>
<accession>A0A917R330</accession>
<dbReference type="AlphaFoldDB" id="A0A917R330"/>
<evidence type="ECO:0000313" key="3">
    <source>
        <dbReference type="Proteomes" id="UP000645217"/>
    </source>
</evidence>
<sequence length="105" mass="11427">MGAGPAVRSHEDPANDPVRTVRVLNRRFGGWSVWYGSATGRWWALAPRWGHGLVGLIEAGSAEELVLRMNQIEMAHLFASGRRPDGSDEAPDHPGPSSLDEAAQR</sequence>
<protein>
    <submittedName>
        <fullName evidence="2">Uncharacterized protein</fullName>
    </submittedName>
</protein>
<reference evidence="2" key="2">
    <citation type="submission" date="2020-09" db="EMBL/GenBank/DDBJ databases">
        <authorList>
            <person name="Sun Q."/>
            <person name="Ohkuma M."/>
        </authorList>
    </citation>
    <scope>NUCLEOTIDE SEQUENCE</scope>
    <source>
        <strain evidence="2">JCM 13064</strain>
    </source>
</reference>
<dbReference type="EMBL" id="BMNT01000014">
    <property type="protein sequence ID" value="GGK85279.1"/>
    <property type="molecule type" value="Genomic_DNA"/>
</dbReference>